<dbReference type="InterPro" id="IPR002659">
    <property type="entry name" value="Glyco_trans_31"/>
</dbReference>
<feature type="transmembrane region" description="Helical" evidence="11">
    <location>
        <begin position="20"/>
        <end position="39"/>
    </location>
</feature>
<gene>
    <name evidence="12" type="ORF">KP79_PYT04990</name>
</gene>
<evidence type="ECO:0000256" key="1">
    <source>
        <dbReference type="ARBA" id="ARBA00004323"/>
    </source>
</evidence>
<dbReference type="FunFam" id="3.90.550.50:FF:000001">
    <property type="entry name" value="Hexosyltransferase"/>
    <property type="match status" value="1"/>
</dbReference>
<protein>
    <recommendedName>
        <fullName evidence="11">Hexosyltransferase</fullName>
        <ecNumber evidence="11">2.4.1.-</ecNumber>
    </recommendedName>
</protein>
<evidence type="ECO:0000256" key="4">
    <source>
        <dbReference type="ARBA" id="ARBA00022679"/>
    </source>
</evidence>
<dbReference type="Pfam" id="PF01762">
    <property type="entry name" value="Galactosyl_T"/>
    <property type="match status" value="1"/>
</dbReference>
<dbReference type="PANTHER" id="PTHR11214:SF314">
    <property type="entry name" value="HEXOSYLTRANSFERASE"/>
    <property type="match status" value="1"/>
</dbReference>
<keyword evidence="8 11" id="KW-0333">Golgi apparatus</keyword>
<evidence type="ECO:0000256" key="5">
    <source>
        <dbReference type="ARBA" id="ARBA00022692"/>
    </source>
</evidence>
<proteinExistence type="inferred from homology"/>
<keyword evidence="9 11" id="KW-0472">Membrane</keyword>
<sequence>MGAYPEDFGNMDGKTNYKTIVVLVFCLSCMFNLLAYLTYDASRERTLQDHSRFLLSSGGGGGGNIQASSLSENRLTNSFAPLAAAPEGTVRISVQQFLKARLKSPEVLSRKLQEEDNSNVDQDNQNATVGNVTNPHNYTYVINQPDICRGDNPLDLIIVVCTSVAGFSKRQTIRETWGLFVKEQKNVKIIFFLGVQDEENIQKKVLEESEIHHDIVQEDFRDSYRNLSIKSVGALKWMTDYCHIAKFGLKIDDDIFVNIPNLMETLSKVTHPRIIIGHLFVGARPIQNRNSKWHTAKEDFPRDVYPPYVSGTCYIVSIQAATDIYHVSLYTKLFWLEDIYITGICAEKAKIKLVHEGEISFMTREASGCAFEHAITGHKVSSTDMYKIYRELRDPNLKCNNDINRG</sequence>
<comment type="similarity">
    <text evidence="2 11">Belongs to the glycosyltransferase 31 family.</text>
</comment>
<keyword evidence="7 11" id="KW-1133">Transmembrane helix</keyword>
<evidence type="ECO:0000256" key="7">
    <source>
        <dbReference type="ARBA" id="ARBA00022989"/>
    </source>
</evidence>
<keyword evidence="10" id="KW-0325">Glycoprotein</keyword>
<dbReference type="EC" id="2.4.1.-" evidence="11"/>
<accession>A0A210Q2Q3</accession>
<evidence type="ECO:0000256" key="6">
    <source>
        <dbReference type="ARBA" id="ARBA00022968"/>
    </source>
</evidence>
<evidence type="ECO:0000256" key="8">
    <source>
        <dbReference type="ARBA" id="ARBA00023034"/>
    </source>
</evidence>
<evidence type="ECO:0000256" key="9">
    <source>
        <dbReference type="ARBA" id="ARBA00023136"/>
    </source>
</evidence>
<reference evidence="12 13" key="1">
    <citation type="journal article" date="2017" name="Nat. Ecol. Evol.">
        <title>Scallop genome provides insights into evolution of bilaterian karyotype and development.</title>
        <authorList>
            <person name="Wang S."/>
            <person name="Zhang J."/>
            <person name="Jiao W."/>
            <person name="Li J."/>
            <person name="Xun X."/>
            <person name="Sun Y."/>
            <person name="Guo X."/>
            <person name="Huan P."/>
            <person name="Dong B."/>
            <person name="Zhang L."/>
            <person name="Hu X."/>
            <person name="Sun X."/>
            <person name="Wang J."/>
            <person name="Zhao C."/>
            <person name="Wang Y."/>
            <person name="Wang D."/>
            <person name="Huang X."/>
            <person name="Wang R."/>
            <person name="Lv J."/>
            <person name="Li Y."/>
            <person name="Zhang Z."/>
            <person name="Liu B."/>
            <person name="Lu W."/>
            <person name="Hui Y."/>
            <person name="Liang J."/>
            <person name="Zhou Z."/>
            <person name="Hou R."/>
            <person name="Li X."/>
            <person name="Liu Y."/>
            <person name="Li H."/>
            <person name="Ning X."/>
            <person name="Lin Y."/>
            <person name="Zhao L."/>
            <person name="Xing Q."/>
            <person name="Dou J."/>
            <person name="Li Y."/>
            <person name="Mao J."/>
            <person name="Guo H."/>
            <person name="Dou H."/>
            <person name="Li T."/>
            <person name="Mu C."/>
            <person name="Jiang W."/>
            <person name="Fu Q."/>
            <person name="Fu X."/>
            <person name="Miao Y."/>
            <person name="Liu J."/>
            <person name="Yu Q."/>
            <person name="Li R."/>
            <person name="Liao H."/>
            <person name="Li X."/>
            <person name="Kong Y."/>
            <person name="Jiang Z."/>
            <person name="Chourrout D."/>
            <person name="Li R."/>
            <person name="Bao Z."/>
        </authorList>
    </citation>
    <scope>NUCLEOTIDE SEQUENCE [LARGE SCALE GENOMIC DNA]</scope>
    <source>
        <strain evidence="12 13">PY_sf001</strain>
    </source>
</reference>
<organism evidence="12 13">
    <name type="scientific">Mizuhopecten yessoensis</name>
    <name type="common">Japanese scallop</name>
    <name type="synonym">Patinopecten yessoensis</name>
    <dbReference type="NCBI Taxonomy" id="6573"/>
    <lineage>
        <taxon>Eukaryota</taxon>
        <taxon>Metazoa</taxon>
        <taxon>Spiralia</taxon>
        <taxon>Lophotrochozoa</taxon>
        <taxon>Mollusca</taxon>
        <taxon>Bivalvia</taxon>
        <taxon>Autobranchia</taxon>
        <taxon>Pteriomorphia</taxon>
        <taxon>Pectinida</taxon>
        <taxon>Pectinoidea</taxon>
        <taxon>Pectinidae</taxon>
        <taxon>Mizuhopecten</taxon>
    </lineage>
</organism>
<comment type="subcellular location">
    <subcellularLocation>
        <location evidence="1 11">Golgi apparatus membrane</location>
        <topology evidence="1 11">Single-pass type II membrane protein</topology>
    </subcellularLocation>
</comment>
<evidence type="ECO:0000256" key="10">
    <source>
        <dbReference type="ARBA" id="ARBA00023180"/>
    </source>
</evidence>
<dbReference type="OrthoDB" id="5512589at2759"/>
<evidence type="ECO:0000256" key="11">
    <source>
        <dbReference type="RuleBase" id="RU363063"/>
    </source>
</evidence>
<evidence type="ECO:0000256" key="3">
    <source>
        <dbReference type="ARBA" id="ARBA00022676"/>
    </source>
</evidence>
<dbReference type="GO" id="GO:0000139">
    <property type="term" value="C:Golgi membrane"/>
    <property type="evidence" value="ECO:0007669"/>
    <property type="project" value="UniProtKB-SubCell"/>
</dbReference>
<keyword evidence="13" id="KW-1185">Reference proteome</keyword>
<dbReference type="Proteomes" id="UP000242188">
    <property type="component" value="Unassembled WGS sequence"/>
</dbReference>
<evidence type="ECO:0000313" key="13">
    <source>
        <dbReference type="Proteomes" id="UP000242188"/>
    </source>
</evidence>
<evidence type="ECO:0000256" key="2">
    <source>
        <dbReference type="ARBA" id="ARBA00008661"/>
    </source>
</evidence>
<keyword evidence="5 11" id="KW-0812">Transmembrane</keyword>
<comment type="caution">
    <text evidence="12">The sequence shown here is derived from an EMBL/GenBank/DDBJ whole genome shotgun (WGS) entry which is preliminary data.</text>
</comment>
<dbReference type="EMBL" id="NEDP02005180">
    <property type="protein sequence ID" value="OWF43014.1"/>
    <property type="molecule type" value="Genomic_DNA"/>
</dbReference>
<evidence type="ECO:0000313" key="12">
    <source>
        <dbReference type="EMBL" id="OWF43014.1"/>
    </source>
</evidence>
<dbReference type="STRING" id="6573.A0A210Q2Q3"/>
<dbReference type="Gene3D" id="3.90.550.50">
    <property type="match status" value="1"/>
</dbReference>
<keyword evidence="3 11" id="KW-0328">Glycosyltransferase</keyword>
<dbReference type="GO" id="GO:0016758">
    <property type="term" value="F:hexosyltransferase activity"/>
    <property type="evidence" value="ECO:0007669"/>
    <property type="project" value="InterPro"/>
</dbReference>
<keyword evidence="4 12" id="KW-0808">Transferase</keyword>
<dbReference type="AlphaFoldDB" id="A0A210Q2Q3"/>
<keyword evidence="6 11" id="KW-0735">Signal-anchor</keyword>
<name>A0A210Q2Q3_MIZYE</name>
<dbReference type="PANTHER" id="PTHR11214">
    <property type="entry name" value="BETA-1,3-N-ACETYLGLUCOSAMINYLTRANSFERASE"/>
    <property type="match status" value="1"/>
</dbReference>
<dbReference type="GO" id="GO:0006493">
    <property type="term" value="P:protein O-linked glycosylation"/>
    <property type="evidence" value="ECO:0007669"/>
    <property type="project" value="TreeGrafter"/>
</dbReference>